<dbReference type="Gene3D" id="3.40.1440.10">
    <property type="entry name" value="GIY-YIG endonuclease"/>
    <property type="match status" value="1"/>
</dbReference>
<dbReference type="EMBL" id="JACHOB010000003">
    <property type="protein sequence ID" value="MBB4659161.1"/>
    <property type="molecule type" value="Genomic_DNA"/>
</dbReference>
<evidence type="ECO:0000259" key="2">
    <source>
        <dbReference type="PROSITE" id="PS50164"/>
    </source>
</evidence>
<name>A0A840I4F5_9PROT</name>
<dbReference type="SUPFAM" id="SSF82771">
    <property type="entry name" value="GIY-YIG endonuclease"/>
    <property type="match status" value="1"/>
</dbReference>
<comment type="similarity">
    <text evidence="1">Belongs to the UPF0213 family.</text>
</comment>
<dbReference type="Pfam" id="PF01541">
    <property type="entry name" value="GIY-YIG"/>
    <property type="match status" value="1"/>
</dbReference>
<dbReference type="PANTHER" id="PTHR34477">
    <property type="entry name" value="UPF0213 PROTEIN YHBQ"/>
    <property type="match status" value="1"/>
</dbReference>
<evidence type="ECO:0000256" key="1">
    <source>
        <dbReference type="ARBA" id="ARBA00007435"/>
    </source>
</evidence>
<reference evidence="3 4" key="1">
    <citation type="submission" date="2020-08" db="EMBL/GenBank/DDBJ databases">
        <title>Genomic Encyclopedia of Type Strains, Phase IV (KMG-IV): sequencing the most valuable type-strain genomes for metagenomic binning, comparative biology and taxonomic classification.</title>
        <authorList>
            <person name="Goeker M."/>
        </authorList>
    </citation>
    <scope>NUCLEOTIDE SEQUENCE [LARGE SCALE GENOMIC DNA]</scope>
    <source>
        <strain evidence="3 4">DSM 102850</strain>
    </source>
</reference>
<evidence type="ECO:0000313" key="4">
    <source>
        <dbReference type="Proteomes" id="UP000563524"/>
    </source>
</evidence>
<dbReference type="InterPro" id="IPR050190">
    <property type="entry name" value="UPF0213_domain"/>
</dbReference>
<dbReference type="InterPro" id="IPR035901">
    <property type="entry name" value="GIY-YIG_endonuc_sf"/>
</dbReference>
<dbReference type="PROSITE" id="PS50164">
    <property type="entry name" value="GIY_YIG"/>
    <property type="match status" value="1"/>
</dbReference>
<feature type="domain" description="GIY-YIG" evidence="2">
    <location>
        <begin position="16"/>
        <end position="93"/>
    </location>
</feature>
<keyword evidence="3" id="KW-0378">Hydrolase</keyword>
<dbReference type="GO" id="GO:0004519">
    <property type="term" value="F:endonuclease activity"/>
    <property type="evidence" value="ECO:0007669"/>
    <property type="project" value="UniProtKB-KW"/>
</dbReference>
<dbReference type="AlphaFoldDB" id="A0A840I4F5"/>
<dbReference type="RefSeq" id="WP_246408613.1">
    <property type="nucleotide sequence ID" value="NZ_JACHOB010000003.1"/>
</dbReference>
<dbReference type="PANTHER" id="PTHR34477:SF5">
    <property type="entry name" value="BSL5627 PROTEIN"/>
    <property type="match status" value="1"/>
</dbReference>
<gene>
    <name evidence="3" type="ORF">GGQ59_001686</name>
</gene>
<comment type="caution">
    <text evidence="3">The sequence shown here is derived from an EMBL/GenBank/DDBJ whole genome shotgun (WGS) entry which is preliminary data.</text>
</comment>
<keyword evidence="3" id="KW-0540">Nuclease</keyword>
<dbReference type="InterPro" id="IPR000305">
    <property type="entry name" value="GIY-YIG_endonuc"/>
</dbReference>
<organism evidence="3 4">
    <name type="scientific">Parvularcula dongshanensis</name>
    <dbReference type="NCBI Taxonomy" id="1173995"/>
    <lineage>
        <taxon>Bacteria</taxon>
        <taxon>Pseudomonadati</taxon>
        <taxon>Pseudomonadota</taxon>
        <taxon>Alphaproteobacteria</taxon>
        <taxon>Parvularculales</taxon>
        <taxon>Parvularculaceae</taxon>
        <taxon>Parvularcula</taxon>
    </lineage>
</organism>
<dbReference type="Proteomes" id="UP000563524">
    <property type="component" value="Unassembled WGS sequence"/>
</dbReference>
<protein>
    <submittedName>
        <fullName evidence="3">Putative endonuclease</fullName>
    </submittedName>
</protein>
<dbReference type="CDD" id="cd10448">
    <property type="entry name" value="GIY-YIG_unchar_3"/>
    <property type="match status" value="1"/>
</dbReference>
<keyword evidence="4" id="KW-1185">Reference proteome</keyword>
<proteinExistence type="inferred from homology"/>
<keyword evidence="3" id="KW-0255">Endonuclease</keyword>
<sequence>MGWRKRANGHSLPFVADSFVTIMANRRNGTLYTGVTGDLPRRVGQHRAGAGSTFCARWGCTRLVWYGRFERIADAIAHEKRVKKWPRAYKLNLIEAQNPDWRDLWWDLGGWTG</sequence>
<evidence type="ECO:0000313" key="3">
    <source>
        <dbReference type="EMBL" id="MBB4659161.1"/>
    </source>
</evidence>
<accession>A0A840I4F5</accession>